<protein>
    <submittedName>
        <fullName evidence="1">Uncharacterized protein</fullName>
    </submittedName>
</protein>
<proteinExistence type="predicted"/>
<sequence length="26" mass="3146">MEWLLTTIEKLSETDSTSIRRWYTNA</sequence>
<reference evidence="1" key="2">
    <citation type="journal article" date="2015" name="Fish Shellfish Immunol.">
        <title>Early steps in the European eel (Anguilla anguilla)-Vibrio vulnificus interaction in the gills: Role of the RtxA13 toxin.</title>
        <authorList>
            <person name="Callol A."/>
            <person name="Pajuelo D."/>
            <person name="Ebbesson L."/>
            <person name="Teles M."/>
            <person name="MacKenzie S."/>
            <person name="Amaro C."/>
        </authorList>
    </citation>
    <scope>NUCLEOTIDE SEQUENCE</scope>
</reference>
<reference evidence="1" key="1">
    <citation type="submission" date="2014-11" db="EMBL/GenBank/DDBJ databases">
        <authorList>
            <person name="Amaro Gonzalez C."/>
        </authorList>
    </citation>
    <scope>NUCLEOTIDE SEQUENCE</scope>
</reference>
<dbReference type="EMBL" id="GBXM01071272">
    <property type="protein sequence ID" value="JAH37305.1"/>
    <property type="molecule type" value="Transcribed_RNA"/>
</dbReference>
<accession>A0A0E9S9G4</accession>
<evidence type="ECO:0000313" key="1">
    <source>
        <dbReference type="EMBL" id="JAH37305.1"/>
    </source>
</evidence>
<organism evidence="1">
    <name type="scientific">Anguilla anguilla</name>
    <name type="common">European freshwater eel</name>
    <name type="synonym">Muraena anguilla</name>
    <dbReference type="NCBI Taxonomy" id="7936"/>
    <lineage>
        <taxon>Eukaryota</taxon>
        <taxon>Metazoa</taxon>
        <taxon>Chordata</taxon>
        <taxon>Craniata</taxon>
        <taxon>Vertebrata</taxon>
        <taxon>Euteleostomi</taxon>
        <taxon>Actinopterygii</taxon>
        <taxon>Neopterygii</taxon>
        <taxon>Teleostei</taxon>
        <taxon>Anguilliformes</taxon>
        <taxon>Anguillidae</taxon>
        <taxon>Anguilla</taxon>
    </lineage>
</organism>
<dbReference type="AlphaFoldDB" id="A0A0E9S9G4"/>
<name>A0A0E9S9G4_ANGAN</name>